<evidence type="ECO:0000256" key="3">
    <source>
        <dbReference type="ARBA" id="ARBA00022833"/>
    </source>
</evidence>
<keyword evidence="2" id="KW-0479">Metal-binding</keyword>
<sequence length="334" mass="35173">MCLIYLLATCIKGHRASHCNHKDRPLIEIKKKGRPATQCSRCRELRLVRQLHVKCDCNDTPVIRPRSIKKPTKEKAIHSSLRAIAPRPIRITLSEEEGTIDNSVAKPSCCSSQNTRASNNNNTISHSPISTPPVAMTTTSSSCCSSSSSSSSPSPSPPHSSTTSCCSSSSSPSSSSPISSSPQQQQQQQPSSSSCGDSCCGTAPTIAKAASNKRVRLVTCRCGDSCACPGCDAHPSRAMRGSSDPYVNTNDDDDNPRRQLSIAAICSSTTPDSASSSSSLPPPPPSSHINTKPSIIDKPSSVLTESGVELCGCGCSQLLQDCSGCGFNDLCRSK</sequence>
<dbReference type="RefSeq" id="XP_058342586.1">
    <property type="nucleotide sequence ID" value="XM_058486515.1"/>
</dbReference>
<feature type="domain" description="Copper-fist" evidence="9">
    <location>
        <begin position="5"/>
        <end position="36"/>
    </location>
</feature>
<feature type="region of interest" description="Disordered" evidence="8">
    <location>
        <begin position="104"/>
        <end position="134"/>
    </location>
</feature>
<dbReference type="InterPro" id="IPR051763">
    <property type="entry name" value="Copper_Homeo_Regul"/>
</dbReference>
<dbReference type="SMART" id="SM01090">
    <property type="entry name" value="Copper-fist"/>
    <property type="match status" value="1"/>
</dbReference>
<dbReference type="GO" id="GO:0045944">
    <property type="term" value="P:positive regulation of transcription by RNA polymerase II"/>
    <property type="evidence" value="ECO:0007669"/>
    <property type="project" value="TreeGrafter"/>
</dbReference>
<dbReference type="GO" id="GO:0005634">
    <property type="term" value="C:nucleus"/>
    <property type="evidence" value="ECO:0007669"/>
    <property type="project" value="UniProtKB-SubCell"/>
</dbReference>
<comment type="caution">
    <text evidence="10">The sequence shown here is derived from an EMBL/GenBank/DDBJ whole genome shotgun (WGS) entry which is preliminary data.</text>
</comment>
<evidence type="ECO:0000256" key="4">
    <source>
        <dbReference type="ARBA" id="ARBA00023008"/>
    </source>
</evidence>
<evidence type="ECO:0000259" key="9">
    <source>
        <dbReference type="PROSITE" id="PS50073"/>
    </source>
</evidence>
<dbReference type="PANTHER" id="PTHR28088:SF5">
    <property type="entry name" value="TRANSCRIPTIONAL ACTIVATOR HAA1-RELATED"/>
    <property type="match status" value="1"/>
</dbReference>
<dbReference type="FunFam" id="3.90.430.10:FF:000001">
    <property type="entry name" value="Copper fist DNA-binding protein"/>
    <property type="match status" value="1"/>
</dbReference>
<comment type="subcellular location">
    <subcellularLocation>
        <location evidence="1">Nucleus</location>
    </subcellularLocation>
</comment>
<dbReference type="InterPro" id="IPR036395">
    <property type="entry name" value="Cu_fist_DNA-bd_dom_sf"/>
</dbReference>
<keyword evidence="6" id="KW-0804">Transcription</keyword>
<evidence type="ECO:0000256" key="1">
    <source>
        <dbReference type="ARBA" id="ARBA00004123"/>
    </source>
</evidence>
<reference evidence="10 11" key="1">
    <citation type="submission" date="2023-03" db="EMBL/GenBank/DDBJ databases">
        <title>Genome sequence of Lichtheimia ornata CBS 291.66.</title>
        <authorList>
            <person name="Mohabir J.T."/>
            <person name="Shea T.P."/>
            <person name="Kurbessoian T."/>
            <person name="Berby B."/>
            <person name="Fontaine J."/>
            <person name="Livny J."/>
            <person name="Gnirke A."/>
            <person name="Stajich J.E."/>
            <person name="Cuomo C.A."/>
        </authorList>
    </citation>
    <scope>NUCLEOTIDE SEQUENCE [LARGE SCALE GENOMIC DNA]</scope>
    <source>
        <strain evidence="10">CBS 291.66</strain>
    </source>
</reference>
<keyword evidence="3" id="KW-0862">Zinc</keyword>
<feature type="compositionally biased region" description="Polar residues" evidence="8">
    <location>
        <begin position="109"/>
        <end position="129"/>
    </location>
</feature>
<dbReference type="PROSITE" id="PS50073">
    <property type="entry name" value="COPPER_FIST_2"/>
    <property type="match status" value="1"/>
</dbReference>
<evidence type="ECO:0000256" key="6">
    <source>
        <dbReference type="ARBA" id="ARBA00023163"/>
    </source>
</evidence>
<keyword evidence="4" id="KW-0186">Copper</keyword>
<organism evidence="10 11">
    <name type="scientific">Lichtheimia ornata</name>
    <dbReference type="NCBI Taxonomy" id="688661"/>
    <lineage>
        <taxon>Eukaryota</taxon>
        <taxon>Fungi</taxon>
        <taxon>Fungi incertae sedis</taxon>
        <taxon>Mucoromycota</taxon>
        <taxon>Mucoromycotina</taxon>
        <taxon>Mucoromycetes</taxon>
        <taxon>Mucorales</taxon>
        <taxon>Lichtheimiaceae</taxon>
        <taxon>Lichtheimia</taxon>
    </lineage>
</organism>
<evidence type="ECO:0000256" key="2">
    <source>
        <dbReference type="ARBA" id="ARBA00022723"/>
    </source>
</evidence>
<dbReference type="Pfam" id="PF00649">
    <property type="entry name" value="Copper-fist"/>
    <property type="match status" value="1"/>
</dbReference>
<evidence type="ECO:0000313" key="11">
    <source>
        <dbReference type="Proteomes" id="UP001234581"/>
    </source>
</evidence>
<keyword evidence="7" id="KW-0539">Nucleus</keyword>
<dbReference type="SMART" id="SM00412">
    <property type="entry name" value="Cu_FIST"/>
    <property type="match status" value="1"/>
</dbReference>
<dbReference type="GO" id="GO:0006879">
    <property type="term" value="P:intracellular iron ion homeostasis"/>
    <property type="evidence" value="ECO:0007669"/>
    <property type="project" value="TreeGrafter"/>
</dbReference>
<proteinExistence type="predicted"/>
<keyword evidence="5" id="KW-0805">Transcription regulation</keyword>
<evidence type="ECO:0000256" key="8">
    <source>
        <dbReference type="SAM" id="MobiDB-lite"/>
    </source>
</evidence>
<dbReference type="Gene3D" id="3.90.430.10">
    <property type="entry name" value="Copper fist DNA-binding domain"/>
    <property type="match status" value="1"/>
</dbReference>
<dbReference type="GO" id="GO:0000981">
    <property type="term" value="F:DNA-binding transcription factor activity, RNA polymerase II-specific"/>
    <property type="evidence" value="ECO:0007669"/>
    <property type="project" value="TreeGrafter"/>
</dbReference>
<dbReference type="GO" id="GO:0000978">
    <property type="term" value="F:RNA polymerase II cis-regulatory region sequence-specific DNA binding"/>
    <property type="evidence" value="ECO:0007669"/>
    <property type="project" value="TreeGrafter"/>
</dbReference>
<dbReference type="SUPFAM" id="SSF57879">
    <property type="entry name" value="Zinc domain conserved in yeast copper-regulated transcription factors"/>
    <property type="match status" value="1"/>
</dbReference>
<evidence type="ECO:0000256" key="5">
    <source>
        <dbReference type="ARBA" id="ARBA00023015"/>
    </source>
</evidence>
<accession>A0AAD7V2Y9</accession>
<dbReference type="AlphaFoldDB" id="A0AAD7V2Y9"/>
<evidence type="ECO:0000313" key="10">
    <source>
        <dbReference type="EMBL" id="KAJ8657673.1"/>
    </source>
</evidence>
<dbReference type="EMBL" id="JARTCD010000029">
    <property type="protein sequence ID" value="KAJ8657673.1"/>
    <property type="molecule type" value="Genomic_DNA"/>
</dbReference>
<protein>
    <recommendedName>
        <fullName evidence="9">Copper-fist domain-containing protein</fullName>
    </recommendedName>
</protein>
<keyword evidence="11" id="KW-1185">Reference proteome</keyword>
<gene>
    <name evidence="10" type="ORF">O0I10_006488</name>
</gene>
<feature type="compositionally biased region" description="Low complexity" evidence="8">
    <location>
        <begin position="268"/>
        <end position="279"/>
    </location>
</feature>
<dbReference type="PRINTS" id="PR00617">
    <property type="entry name" value="COPPERFIST"/>
</dbReference>
<dbReference type="GO" id="GO:0006878">
    <property type="term" value="P:intracellular copper ion homeostasis"/>
    <property type="evidence" value="ECO:0007669"/>
    <property type="project" value="TreeGrafter"/>
</dbReference>
<dbReference type="GO" id="GO:0005507">
    <property type="term" value="F:copper ion binding"/>
    <property type="evidence" value="ECO:0007669"/>
    <property type="project" value="InterPro"/>
</dbReference>
<dbReference type="GeneID" id="83213899"/>
<evidence type="ECO:0000256" key="7">
    <source>
        <dbReference type="ARBA" id="ARBA00023242"/>
    </source>
</evidence>
<name>A0AAD7V2Y9_9FUNG</name>
<dbReference type="PANTHER" id="PTHR28088">
    <property type="entry name" value="TRANSCRIPTIONAL ACTIVATOR HAA1-RELATED"/>
    <property type="match status" value="1"/>
</dbReference>
<dbReference type="InterPro" id="IPR001083">
    <property type="entry name" value="Cu_fist_DNA-bd_dom"/>
</dbReference>
<feature type="region of interest" description="Disordered" evidence="8">
    <location>
        <begin position="268"/>
        <end position="295"/>
    </location>
</feature>
<dbReference type="Proteomes" id="UP001234581">
    <property type="component" value="Unassembled WGS sequence"/>
</dbReference>